<sequence>MTGAKKRSGAALVDVVQSKAPKSSTVAQEKNSQIPTLWKKDHVKTQMFGRSNEKPSKKRTPLVAPRVQQSKTEAQTSQAVEKTKEDQTFAATVKMSKTSLKTSSKNDGELWADIQKLSPHTGIIIDSFIKQYNDSLKNLKKKDLVVSKKMRAIAMDSLKKKSENISLKEKLTNMELELDQLKTDLLEQQEKNAENIQKYTEINKKYTNCEQHYDKELEIIKACVEKKNSELRDAQSRIYLQAQELNNMQQTNRELAGACKGYKTDLEEAEKAKTMIIQELTGLKEMHEDLQLQFEDVSAQRENCEANILQLSSDLNAKMLTCAELEVRIDQLPIEANKALSKLQSDLEASELQFVEQQRLTDQATKELELVRNEINTLKTLIEEKERRHVTLSDELTQMTERLSELADINESYLNELTETKLKHTQEIKEQADTYEIVVQELKESLNKASVDFTQLKSNSEKLHKETLLQVSQLQEKLTEMVSHRSNQEELVKRLGNELQEKTHSFEEELKRQQEQLANQMQMKATEVESENKRNAVQIQKLKSELEDRNNAFKAQQDKFEFLISDHDKLKNAIINLQAEKMEIESELSTAKVKFSEELQFQKDNLMKKVSELELEIKRKETELIEIEREKNNEMAVLQFKMNRINCVIDQPVTTIKQLKDSKGPTKTESISTKVQPENTDGFSGTTKKRNARRQKITTYSSDFDSGDDMPILGNSLNGKRVKLCTPIKPQNNIDVFDMLKNSK</sequence>
<feature type="compositionally biased region" description="Polar residues" evidence="2">
    <location>
        <begin position="20"/>
        <end position="35"/>
    </location>
</feature>
<feature type="coiled-coil region" evidence="1">
    <location>
        <begin position="164"/>
        <end position="198"/>
    </location>
</feature>
<dbReference type="Gene3D" id="1.20.5.1160">
    <property type="entry name" value="Vasodilator-stimulated phosphoprotein"/>
    <property type="match status" value="1"/>
</dbReference>
<dbReference type="EMBL" id="FJ218571">
    <property type="protein sequence ID" value="ACI96719.1"/>
    <property type="molecule type" value="Genomic_DNA"/>
</dbReference>
<accession>B6UVM3</accession>
<dbReference type="OrthoDB" id="7864779at2759"/>
<feature type="compositionally biased region" description="Polar residues" evidence="2">
    <location>
        <begin position="67"/>
        <end position="80"/>
    </location>
</feature>
<name>B6UVM3_DROSI</name>
<evidence type="ECO:0000256" key="2">
    <source>
        <dbReference type="SAM" id="MobiDB-lite"/>
    </source>
</evidence>
<evidence type="ECO:0000313" key="3">
    <source>
        <dbReference type="EMBL" id="ACI96719.1"/>
    </source>
</evidence>
<gene>
    <name evidence="3" type="primary">c(3)G</name>
</gene>
<feature type="region of interest" description="Disordered" evidence="2">
    <location>
        <begin position="18"/>
        <end position="86"/>
    </location>
</feature>
<protein>
    <submittedName>
        <fullName evidence="3">Crossover suppressor on 3 of Gowen</fullName>
    </submittedName>
</protein>
<feature type="coiled-coil region" evidence="1">
    <location>
        <begin position="361"/>
        <end position="459"/>
    </location>
</feature>
<proteinExistence type="predicted"/>
<evidence type="ECO:0000256" key="1">
    <source>
        <dbReference type="SAM" id="Coils"/>
    </source>
</evidence>
<organism evidence="3">
    <name type="scientific">Drosophila simulans</name>
    <name type="common">Fruit fly</name>
    <dbReference type="NCBI Taxonomy" id="7240"/>
    <lineage>
        <taxon>Eukaryota</taxon>
        <taxon>Metazoa</taxon>
        <taxon>Ecdysozoa</taxon>
        <taxon>Arthropoda</taxon>
        <taxon>Hexapoda</taxon>
        <taxon>Insecta</taxon>
        <taxon>Pterygota</taxon>
        <taxon>Neoptera</taxon>
        <taxon>Endopterygota</taxon>
        <taxon>Diptera</taxon>
        <taxon>Brachycera</taxon>
        <taxon>Muscomorpha</taxon>
        <taxon>Ephydroidea</taxon>
        <taxon>Drosophilidae</taxon>
        <taxon>Drosophila</taxon>
        <taxon>Sophophora</taxon>
    </lineage>
</organism>
<dbReference type="AlphaFoldDB" id="B6UVM3"/>
<keyword evidence="1" id="KW-0175">Coiled coil</keyword>
<feature type="coiled-coil region" evidence="1">
    <location>
        <begin position="252"/>
        <end position="307"/>
    </location>
</feature>
<reference evidence="3" key="1">
    <citation type="journal article" date="2009" name="Genetics">
        <title>Molecular population genetics and evolution of Drosophila meiosis genes.</title>
        <authorList>
            <person name="Anderson J.A."/>
            <person name="Gilliland W.D."/>
            <person name="Langley C.H."/>
        </authorList>
    </citation>
    <scope>NUCLEOTIDE SEQUENCE</scope>
    <source>
        <strain evidence="3">Sim</strain>
    </source>
</reference>
<feature type="compositionally biased region" description="Polar residues" evidence="2">
    <location>
        <begin position="667"/>
        <end position="686"/>
    </location>
</feature>
<feature type="coiled-coil region" evidence="1">
    <location>
        <begin position="496"/>
        <end position="637"/>
    </location>
</feature>
<feature type="region of interest" description="Disordered" evidence="2">
    <location>
        <begin position="660"/>
        <end position="694"/>
    </location>
</feature>